<feature type="region of interest" description="Disordered" evidence="1">
    <location>
        <begin position="1"/>
        <end position="25"/>
    </location>
</feature>
<evidence type="ECO:0000313" key="2">
    <source>
        <dbReference type="EMBL" id="CDW78637.1"/>
    </source>
</evidence>
<dbReference type="EMBL" id="CCKQ01007273">
    <property type="protein sequence ID" value="CDW78637.1"/>
    <property type="molecule type" value="Genomic_DNA"/>
</dbReference>
<dbReference type="AlphaFoldDB" id="A0A078AAM3"/>
<accession>A0A078AAM3</accession>
<reference evidence="2 3" key="1">
    <citation type="submission" date="2014-06" db="EMBL/GenBank/DDBJ databases">
        <authorList>
            <person name="Swart Estienne"/>
        </authorList>
    </citation>
    <scope>NUCLEOTIDE SEQUENCE [LARGE SCALE GENOMIC DNA]</scope>
    <source>
        <strain evidence="2 3">130c</strain>
    </source>
</reference>
<feature type="region of interest" description="Disordered" evidence="1">
    <location>
        <begin position="423"/>
        <end position="445"/>
    </location>
</feature>
<feature type="compositionally biased region" description="Basic and acidic residues" evidence="1">
    <location>
        <begin position="424"/>
        <end position="445"/>
    </location>
</feature>
<dbReference type="Proteomes" id="UP000039865">
    <property type="component" value="Unassembled WGS sequence"/>
</dbReference>
<proteinExistence type="predicted"/>
<sequence length="508" mass="59743">MQQSEEIRMRSTQPQISKKIQPRQKMQATYQSINKSIQKYLMLKRSINKKCPTNPNNKDSKFSFNDSTRMSLNLSVKPDCGRSKLRSSIQEQDNTIIEAQPEVEIVTMTMIQQQPSLEFKELRRETQEPSQKIIKLYRVDQDSSEEDEEEIPEEHDQDGNTSIIGKVKQGTKLNYSPQKTNQICQSLLQVQTCSVIEKQKYLTLNTDYYSGSVDQYSSRQQWPESSQQIRSSRPNYQNFQSQIFNQGIKSLQKKRKMVVHTVQASPKYHNEQLTIDTESDQSNNKQLSGFDRFKNMVIKSYLSPQNHSTTADHFQFNFSLKNIKKMTKKESDKMFSRLMNYQKKKDEAIDKIKKTLIIKEQEEVQVIQTMHQQKIKKKELQKCFENLSNDADLRKKKYQDAIQKKKVEIDDQLSTYFKPQLIAKDPRSDSGRSRYSNSRDRVSGSHQRIIDGVRNGNMQTGGDMSEYEQKKSVFEKLYDSTDVFKYGQLKEMRKTLKEKYQNFVQQYY</sequence>
<protein>
    <submittedName>
        <fullName evidence="2">Uncharacterized protein</fullName>
    </submittedName>
</protein>
<feature type="compositionally biased region" description="Acidic residues" evidence="1">
    <location>
        <begin position="142"/>
        <end position="156"/>
    </location>
</feature>
<evidence type="ECO:0000313" key="3">
    <source>
        <dbReference type="Proteomes" id="UP000039865"/>
    </source>
</evidence>
<keyword evidence="3" id="KW-1185">Reference proteome</keyword>
<evidence type="ECO:0000256" key="1">
    <source>
        <dbReference type="SAM" id="MobiDB-lite"/>
    </source>
</evidence>
<dbReference type="InParanoid" id="A0A078AAM3"/>
<gene>
    <name evidence="2" type="primary">Contig17340.g18457</name>
    <name evidence="2" type="ORF">STYLEM_7618</name>
</gene>
<organism evidence="2 3">
    <name type="scientific">Stylonychia lemnae</name>
    <name type="common">Ciliate</name>
    <dbReference type="NCBI Taxonomy" id="5949"/>
    <lineage>
        <taxon>Eukaryota</taxon>
        <taxon>Sar</taxon>
        <taxon>Alveolata</taxon>
        <taxon>Ciliophora</taxon>
        <taxon>Intramacronucleata</taxon>
        <taxon>Spirotrichea</taxon>
        <taxon>Stichotrichia</taxon>
        <taxon>Sporadotrichida</taxon>
        <taxon>Oxytrichidae</taxon>
        <taxon>Stylonychinae</taxon>
        <taxon>Stylonychia</taxon>
    </lineage>
</organism>
<name>A0A078AAM3_STYLE</name>
<feature type="region of interest" description="Disordered" evidence="1">
    <location>
        <begin position="138"/>
        <end position="162"/>
    </location>
</feature>
<feature type="compositionally biased region" description="Polar residues" evidence="1">
    <location>
        <begin position="10"/>
        <end position="25"/>
    </location>
</feature>